<dbReference type="AlphaFoldDB" id="A0A7J8X4C1"/>
<dbReference type="PANTHER" id="PTHR15319:SF1">
    <property type="entry name" value="TATA BOX-BINDING PROTEIN-ASSOCIATED FACTOR RNA POLYMERASE I SUBUNIT C"/>
    <property type="match status" value="1"/>
</dbReference>
<dbReference type="Proteomes" id="UP000593577">
    <property type="component" value="Unassembled WGS sequence"/>
</dbReference>
<name>A0A7J8X4C1_GOSAI</name>
<dbReference type="InterPro" id="IPR038801">
    <property type="entry name" value="TAF1C"/>
</dbReference>
<feature type="non-terminal residue" evidence="1">
    <location>
        <position position="155"/>
    </location>
</feature>
<gene>
    <name evidence="1" type="ORF">Goari_023455</name>
</gene>
<proteinExistence type="predicted"/>
<sequence length="155" mass="18146">MLNPYVVFDDDQFLAFFRAEADGFQFVLASKILLLLCDVRKPMVPLLCWVHDLDNPCFIDVIRLSELRLQRRDNTYQWATELSFFIILGSFWNFEFRLFCYGPLSTNEGSIATESSKFYKPFLRKDLSKLVCESDEFCGLILIRLMSSGKIEVQR</sequence>
<comment type="caution">
    <text evidence="1">The sequence shown here is derived from an EMBL/GenBank/DDBJ whole genome shotgun (WGS) entry which is preliminary data.</text>
</comment>
<dbReference type="GO" id="GO:0001164">
    <property type="term" value="F:RNA polymerase I core promoter sequence-specific DNA binding"/>
    <property type="evidence" value="ECO:0007669"/>
    <property type="project" value="TreeGrafter"/>
</dbReference>
<protein>
    <submittedName>
        <fullName evidence="1">Uncharacterized protein</fullName>
    </submittedName>
</protein>
<organism evidence="1 2">
    <name type="scientific">Gossypium aridum</name>
    <name type="common">American cotton</name>
    <name type="synonym">Erioxylum aridum</name>
    <dbReference type="NCBI Taxonomy" id="34290"/>
    <lineage>
        <taxon>Eukaryota</taxon>
        <taxon>Viridiplantae</taxon>
        <taxon>Streptophyta</taxon>
        <taxon>Embryophyta</taxon>
        <taxon>Tracheophyta</taxon>
        <taxon>Spermatophyta</taxon>
        <taxon>Magnoliopsida</taxon>
        <taxon>eudicotyledons</taxon>
        <taxon>Gunneridae</taxon>
        <taxon>Pentapetalae</taxon>
        <taxon>rosids</taxon>
        <taxon>malvids</taxon>
        <taxon>Malvales</taxon>
        <taxon>Malvaceae</taxon>
        <taxon>Malvoideae</taxon>
        <taxon>Gossypium</taxon>
    </lineage>
</organism>
<dbReference type="GO" id="GO:0001650">
    <property type="term" value="C:fibrillar center"/>
    <property type="evidence" value="ECO:0007669"/>
    <property type="project" value="TreeGrafter"/>
</dbReference>
<dbReference type="PANTHER" id="PTHR15319">
    <property type="entry name" value="TATA BOX-BINDING PROTEIN ASSOCIATED FACTOR RNA POLYMERASE I SUBUNIT C"/>
    <property type="match status" value="1"/>
</dbReference>
<evidence type="ECO:0000313" key="2">
    <source>
        <dbReference type="Proteomes" id="UP000593577"/>
    </source>
</evidence>
<reference evidence="1 2" key="1">
    <citation type="journal article" date="2019" name="Genome Biol. Evol.">
        <title>Insights into the evolution of the New World diploid cottons (Gossypium, subgenus Houzingenia) based on genome sequencing.</title>
        <authorList>
            <person name="Grover C.E."/>
            <person name="Arick M.A. 2nd"/>
            <person name="Thrash A."/>
            <person name="Conover J.L."/>
            <person name="Sanders W.S."/>
            <person name="Peterson D.G."/>
            <person name="Frelichowski J.E."/>
            <person name="Scheffler J.A."/>
            <person name="Scheffler B.E."/>
            <person name="Wendel J.F."/>
        </authorList>
    </citation>
    <scope>NUCLEOTIDE SEQUENCE [LARGE SCALE GENOMIC DNA]</scope>
    <source>
        <strain evidence="1">185</strain>
        <tissue evidence="1">Leaf</tissue>
    </source>
</reference>
<evidence type="ECO:0000313" key="1">
    <source>
        <dbReference type="EMBL" id="MBA0681669.1"/>
    </source>
</evidence>
<dbReference type="EMBL" id="JABFAA010000005">
    <property type="protein sequence ID" value="MBA0681669.1"/>
    <property type="molecule type" value="Genomic_DNA"/>
</dbReference>
<keyword evidence="2" id="KW-1185">Reference proteome</keyword>
<accession>A0A7J8X4C1</accession>